<dbReference type="HOGENOM" id="CLU_2369614_0_0_5"/>
<organism evidence="2 3">
    <name type="scientific">Methylobacterium nodulans (strain LMG 21967 / CNCM I-2342 / ORS 2060)</name>
    <dbReference type="NCBI Taxonomy" id="460265"/>
    <lineage>
        <taxon>Bacteria</taxon>
        <taxon>Pseudomonadati</taxon>
        <taxon>Pseudomonadota</taxon>
        <taxon>Alphaproteobacteria</taxon>
        <taxon>Hyphomicrobiales</taxon>
        <taxon>Methylobacteriaceae</taxon>
        <taxon>Methylobacterium</taxon>
    </lineage>
</organism>
<name>B8IH57_METNO</name>
<evidence type="ECO:0000256" key="1">
    <source>
        <dbReference type="SAM" id="MobiDB-lite"/>
    </source>
</evidence>
<protein>
    <submittedName>
        <fullName evidence="2">Cyclic nucleotide-binding</fullName>
    </submittedName>
</protein>
<gene>
    <name evidence="2" type="ordered locus">Mnod_4891</name>
</gene>
<proteinExistence type="predicted"/>
<sequence>MSGPGLSVSAAAARNLATATVTAVQNSANTPRFLLRLLPFVNVSGGVYRVKRRAVVLAKPGRVDLASEGGTRSIRSASPRSRDCGFSAPRARRRA</sequence>
<keyword evidence="3" id="KW-1185">Reference proteome</keyword>
<dbReference type="AlphaFoldDB" id="B8IH57"/>
<evidence type="ECO:0000313" key="2">
    <source>
        <dbReference type="EMBL" id="ACL59749.1"/>
    </source>
</evidence>
<dbReference type="KEGG" id="mno:Mnod_4891"/>
<dbReference type="Proteomes" id="UP000008207">
    <property type="component" value="Chromosome"/>
</dbReference>
<dbReference type="STRING" id="460265.Mnod_4891"/>
<dbReference type="EMBL" id="CP001349">
    <property type="protein sequence ID" value="ACL59749.1"/>
    <property type="molecule type" value="Genomic_DNA"/>
</dbReference>
<dbReference type="eggNOG" id="COG2905">
    <property type="taxonomic scope" value="Bacteria"/>
</dbReference>
<accession>B8IH57</accession>
<feature type="region of interest" description="Disordered" evidence="1">
    <location>
        <begin position="67"/>
        <end position="95"/>
    </location>
</feature>
<reference evidence="2 3" key="1">
    <citation type="submission" date="2009-01" db="EMBL/GenBank/DDBJ databases">
        <title>Complete sequence of chromosome of Methylobacterium nodulans ORS 2060.</title>
        <authorList>
            <consortium name="US DOE Joint Genome Institute"/>
            <person name="Lucas S."/>
            <person name="Copeland A."/>
            <person name="Lapidus A."/>
            <person name="Glavina del Rio T."/>
            <person name="Dalin E."/>
            <person name="Tice H."/>
            <person name="Bruce D."/>
            <person name="Goodwin L."/>
            <person name="Pitluck S."/>
            <person name="Sims D."/>
            <person name="Brettin T."/>
            <person name="Detter J.C."/>
            <person name="Han C."/>
            <person name="Larimer F."/>
            <person name="Land M."/>
            <person name="Hauser L."/>
            <person name="Kyrpides N."/>
            <person name="Ivanova N."/>
            <person name="Marx C.J."/>
            <person name="Richardson P."/>
        </authorList>
    </citation>
    <scope>NUCLEOTIDE SEQUENCE [LARGE SCALE GENOMIC DNA]</scope>
    <source>
        <strain evidence="3">LMG 21967 / CNCM I-2342 / ORS 2060</strain>
    </source>
</reference>
<evidence type="ECO:0000313" key="3">
    <source>
        <dbReference type="Proteomes" id="UP000008207"/>
    </source>
</evidence>